<proteinExistence type="predicted"/>
<dbReference type="VEuPathDB" id="VectorBase:RSAN_027086"/>
<evidence type="ECO:0000313" key="3">
    <source>
        <dbReference type="Proteomes" id="UP000821837"/>
    </source>
</evidence>
<dbReference type="EMBL" id="JABSTV010001253">
    <property type="protein sequence ID" value="KAH7944463.1"/>
    <property type="molecule type" value="Genomic_DNA"/>
</dbReference>
<reference evidence="2" key="1">
    <citation type="journal article" date="2020" name="Cell">
        <title>Large-Scale Comparative Analyses of Tick Genomes Elucidate Their Genetic Diversity and Vector Capacities.</title>
        <authorList>
            <consortium name="Tick Genome and Microbiome Consortium (TIGMIC)"/>
            <person name="Jia N."/>
            <person name="Wang J."/>
            <person name="Shi W."/>
            <person name="Du L."/>
            <person name="Sun Y."/>
            <person name="Zhan W."/>
            <person name="Jiang J.F."/>
            <person name="Wang Q."/>
            <person name="Zhang B."/>
            <person name="Ji P."/>
            <person name="Bell-Sakyi L."/>
            <person name="Cui X.M."/>
            <person name="Yuan T.T."/>
            <person name="Jiang B.G."/>
            <person name="Yang W.F."/>
            <person name="Lam T.T."/>
            <person name="Chang Q.C."/>
            <person name="Ding S.J."/>
            <person name="Wang X.J."/>
            <person name="Zhu J.G."/>
            <person name="Ruan X.D."/>
            <person name="Zhao L."/>
            <person name="Wei J.T."/>
            <person name="Ye R.Z."/>
            <person name="Que T.C."/>
            <person name="Du C.H."/>
            <person name="Zhou Y.H."/>
            <person name="Cheng J.X."/>
            <person name="Dai P.F."/>
            <person name="Guo W.B."/>
            <person name="Han X.H."/>
            <person name="Huang E.J."/>
            <person name="Li L.F."/>
            <person name="Wei W."/>
            <person name="Gao Y.C."/>
            <person name="Liu J.Z."/>
            <person name="Shao H.Z."/>
            <person name="Wang X."/>
            <person name="Wang C.C."/>
            <person name="Yang T.C."/>
            <person name="Huo Q.B."/>
            <person name="Li W."/>
            <person name="Chen H.Y."/>
            <person name="Chen S.E."/>
            <person name="Zhou L.G."/>
            <person name="Ni X.B."/>
            <person name="Tian J.H."/>
            <person name="Sheng Y."/>
            <person name="Liu T."/>
            <person name="Pan Y.S."/>
            <person name="Xia L.Y."/>
            <person name="Li J."/>
            <person name="Zhao F."/>
            <person name="Cao W.C."/>
        </authorList>
    </citation>
    <scope>NUCLEOTIDE SEQUENCE</scope>
    <source>
        <strain evidence="2">Rsan-2018</strain>
    </source>
</reference>
<feature type="compositionally biased region" description="Low complexity" evidence="1">
    <location>
        <begin position="329"/>
        <end position="346"/>
    </location>
</feature>
<evidence type="ECO:0000256" key="1">
    <source>
        <dbReference type="SAM" id="MobiDB-lite"/>
    </source>
</evidence>
<reference evidence="2" key="2">
    <citation type="submission" date="2021-09" db="EMBL/GenBank/DDBJ databases">
        <authorList>
            <person name="Jia N."/>
            <person name="Wang J."/>
            <person name="Shi W."/>
            <person name="Du L."/>
            <person name="Sun Y."/>
            <person name="Zhan W."/>
            <person name="Jiang J."/>
            <person name="Wang Q."/>
            <person name="Zhang B."/>
            <person name="Ji P."/>
            <person name="Sakyi L.B."/>
            <person name="Cui X."/>
            <person name="Yuan T."/>
            <person name="Jiang B."/>
            <person name="Yang W."/>
            <person name="Lam T.T.-Y."/>
            <person name="Chang Q."/>
            <person name="Ding S."/>
            <person name="Wang X."/>
            <person name="Zhu J."/>
            <person name="Ruan X."/>
            <person name="Zhao L."/>
            <person name="Wei J."/>
            <person name="Que T."/>
            <person name="Du C."/>
            <person name="Cheng J."/>
            <person name="Dai P."/>
            <person name="Han X."/>
            <person name="Huang E."/>
            <person name="Gao Y."/>
            <person name="Liu J."/>
            <person name="Shao H."/>
            <person name="Ye R."/>
            <person name="Li L."/>
            <person name="Wei W."/>
            <person name="Wang X."/>
            <person name="Wang C."/>
            <person name="Huo Q."/>
            <person name="Li W."/>
            <person name="Guo W."/>
            <person name="Chen H."/>
            <person name="Chen S."/>
            <person name="Zhou L."/>
            <person name="Zhou L."/>
            <person name="Ni X."/>
            <person name="Tian J."/>
            <person name="Zhou Y."/>
            <person name="Sheng Y."/>
            <person name="Liu T."/>
            <person name="Pan Y."/>
            <person name="Xia L."/>
            <person name="Li J."/>
            <person name="Zhao F."/>
            <person name="Cao W."/>
        </authorList>
    </citation>
    <scope>NUCLEOTIDE SEQUENCE</scope>
    <source>
        <strain evidence="2">Rsan-2018</strain>
        <tissue evidence="2">Larvae</tissue>
    </source>
</reference>
<dbReference type="Proteomes" id="UP000821837">
    <property type="component" value="Unassembled WGS sequence"/>
</dbReference>
<feature type="region of interest" description="Disordered" evidence="1">
    <location>
        <begin position="302"/>
        <end position="346"/>
    </location>
</feature>
<organism evidence="2 3">
    <name type="scientific">Rhipicephalus sanguineus</name>
    <name type="common">Brown dog tick</name>
    <name type="synonym">Ixodes sanguineus</name>
    <dbReference type="NCBI Taxonomy" id="34632"/>
    <lineage>
        <taxon>Eukaryota</taxon>
        <taxon>Metazoa</taxon>
        <taxon>Ecdysozoa</taxon>
        <taxon>Arthropoda</taxon>
        <taxon>Chelicerata</taxon>
        <taxon>Arachnida</taxon>
        <taxon>Acari</taxon>
        <taxon>Parasitiformes</taxon>
        <taxon>Ixodida</taxon>
        <taxon>Ixodoidea</taxon>
        <taxon>Ixodidae</taxon>
        <taxon>Rhipicephalinae</taxon>
        <taxon>Rhipicephalus</taxon>
        <taxon>Rhipicephalus</taxon>
    </lineage>
</organism>
<name>A0A9D4PKL3_RHISA</name>
<dbReference type="AlphaFoldDB" id="A0A9D4PKL3"/>
<gene>
    <name evidence="2" type="ORF">HPB52_019932</name>
</gene>
<evidence type="ECO:0000313" key="2">
    <source>
        <dbReference type="EMBL" id="KAH7944463.1"/>
    </source>
</evidence>
<comment type="caution">
    <text evidence="2">The sequence shown here is derived from an EMBL/GenBank/DDBJ whole genome shotgun (WGS) entry which is preliminary data.</text>
</comment>
<accession>A0A9D4PKL3</accession>
<dbReference type="VEuPathDB" id="VectorBase:RSAN_031949"/>
<keyword evidence="3" id="KW-1185">Reference proteome</keyword>
<protein>
    <submittedName>
        <fullName evidence="2">Uncharacterized protein</fullName>
    </submittedName>
</protein>
<sequence>MIPMRSLPLATADALGSVLTRQTVYVFPPLGQFDPNCVRLVTQGRDPATAVACLLGFFKLVCADGYEQVVRASDVDGVWLDEVYVSGAFVRRQLRALRADSEPAATMDDFYVLLSVLLCNLPRVRGSNLNRDWFQNRVNDLVELFPGVSEPPPVPLYGEEQADAISNFGEQWPNTRAALCHALLRSRFEGPMQQVQEYVSVGWRFAGMKHVHLILEFLRGRNSWAFLKAYQRLGADGPYMKLLHLPEAATAMRKHLGLHVAAAYALAVLEDENWLQYKGVPRDEAEEAVLSKISAIKRMGLGAPPKDGRAAPAAVAGGDGDDDGDSRGVDVAAAGEPAATAAATAP</sequence>